<keyword evidence="3" id="KW-0808">Transferase</keyword>
<dbReference type="Pfam" id="PF00644">
    <property type="entry name" value="PARP"/>
    <property type="match status" value="1"/>
</dbReference>
<keyword evidence="4" id="KW-0548">Nucleotidyltransferase</keyword>
<evidence type="ECO:0000256" key="2">
    <source>
        <dbReference type="ARBA" id="ARBA00022676"/>
    </source>
</evidence>
<dbReference type="PANTHER" id="PTHR10459">
    <property type="entry name" value="DNA LIGASE"/>
    <property type="match status" value="1"/>
</dbReference>
<proteinExistence type="predicted"/>
<dbReference type="InterPro" id="IPR036616">
    <property type="entry name" value="Poly(ADP-ribose)pol_reg_dom_sf"/>
</dbReference>
<keyword evidence="10" id="KW-1185">Reference proteome</keyword>
<keyword evidence="2" id="KW-0328">Glycosyltransferase</keyword>
<dbReference type="PANTHER" id="PTHR10459:SF60">
    <property type="entry name" value="POLY [ADP-RIBOSE] POLYMERASE 2"/>
    <property type="match status" value="1"/>
</dbReference>
<reference evidence="9" key="1">
    <citation type="journal article" date="2017" name="Elife">
        <title>The kinetoplastid-infecting Bodo saltans virus (BsV), a window into the most abundant giant viruses in the sea.</title>
        <authorList>
            <person name="Deeg C.M."/>
            <person name="Chow C.-E.T."/>
            <person name="Suttle C.A."/>
        </authorList>
    </citation>
    <scope>NUCLEOTIDE SEQUENCE</scope>
    <source>
        <strain evidence="9">NG1</strain>
    </source>
</reference>
<evidence type="ECO:0000259" key="7">
    <source>
        <dbReference type="PROSITE" id="PS51059"/>
    </source>
</evidence>
<sequence>MIEDPSVLFLFNLITNESIIETTLRNLDIDNSRMPVNKITQQRIVKGYEIIQQITDYVKDKKKEEEEEIKNNLKNLSFEYDKYIPHVSSCHINSKTILKYTNEIEIIKRIYDTYCSIIKGKRSNEVLNKYNKIYESLGLGISDIQNTHEYNEIYKFAKSDNNKLNIVKIYKIDDLRRKDVYNEFIEKNKCNRTLAIHGSPVTNWFSILKNGFYINPTLVGVKINGKVYGNGIYFSNSCQFSLSYCLMNNSDKSEFCIFGLCEIALTNDSYNGHGIYVIFNTQQYVFKYIIVVKNDHNKS</sequence>
<name>A0A2H4UU45_9VIRU</name>
<dbReference type="GO" id="GO:0006302">
    <property type="term" value="P:double-strand break repair"/>
    <property type="evidence" value="ECO:0007669"/>
    <property type="project" value="TreeGrafter"/>
</dbReference>
<accession>A0A2H4UU45</accession>
<evidence type="ECO:0000256" key="4">
    <source>
        <dbReference type="ARBA" id="ARBA00022695"/>
    </source>
</evidence>
<dbReference type="PROSITE" id="PS51060">
    <property type="entry name" value="PARP_ALPHA_HD"/>
    <property type="match status" value="1"/>
</dbReference>
<evidence type="ECO:0000259" key="8">
    <source>
        <dbReference type="PROSITE" id="PS51060"/>
    </source>
</evidence>
<dbReference type="PROSITE" id="PS51059">
    <property type="entry name" value="PARP_CATALYTIC"/>
    <property type="match status" value="1"/>
</dbReference>
<dbReference type="SUPFAM" id="SSF47587">
    <property type="entry name" value="Domain of poly(ADP-ribose) polymerase"/>
    <property type="match status" value="1"/>
</dbReference>
<dbReference type="InterPro" id="IPR012317">
    <property type="entry name" value="Poly(ADP-ribose)pol_cat_dom"/>
</dbReference>
<evidence type="ECO:0000256" key="3">
    <source>
        <dbReference type="ARBA" id="ARBA00022679"/>
    </source>
</evidence>
<dbReference type="EC" id="2.4.2.30" evidence="1"/>
<dbReference type="GO" id="GO:1990404">
    <property type="term" value="F:NAD+-protein mono-ADP-ribosyltransferase activity"/>
    <property type="evidence" value="ECO:0007669"/>
    <property type="project" value="TreeGrafter"/>
</dbReference>
<feature type="domain" description="PARP catalytic" evidence="7">
    <location>
        <begin position="124"/>
        <end position="299"/>
    </location>
</feature>
<dbReference type="GO" id="GO:0070212">
    <property type="term" value="P:protein poly-ADP-ribosylation"/>
    <property type="evidence" value="ECO:0007669"/>
    <property type="project" value="TreeGrafter"/>
</dbReference>
<dbReference type="InterPro" id="IPR004102">
    <property type="entry name" value="Poly(ADP-ribose)pol_reg_dom"/>
</dbReference>
<keyword evidence="5" id="KW-0520">NAD</keyword>
<organism evidence="9">
    <name type="scientific">Bodo saltans virus</name>
    <dbReference type="NCBI Taxonomy" id="2024608"/>
    <lineage>
        <taxon>Viruses</taxon>
        <taxon>Varidnaviria</taxon>
        <taxon>Bamfordvirae</taxon>
        <taxon>Nucleocytoviricota</taxon>
        <taxon>Megaviricetes</taxon>
        <taxon>Imitervirales</taxon>
        <taxon>Mimiviridae</taxon>
        <taxon>Klosneuvirinae</taxon>
        <taxon>Theiavirus</taxon>
        <taxon>Theiavirus salishense</taxon>
    </lineage>
</organism>
<dbReference type="GO" id="GO:0016779">
    <property type="term" value="F:nucleotidyltransferase activity"/>
    <property type="evidence" value="ECO:0007669"/>
    <property type="project" value="UniProtKB-KW"/>
</dbReference>
<evidence type="ECO:0000256" key="5">
    <source>
        <dbReference type="ARBA" id="ARBA00023027"/>
    </source>
</evidence>
<feature type="domain" description="PARP alpha-helical" evidence="8">
    <location>
        <begin position="1"/>
        <end position="125"/>
    </location>
</feature>
<dbReference type="EMBL" id="MF782455">
    <property type="protein sequence ID" value="ATZ80428.1"/>
    <property type="molecule type" value="Genomic_DNA"/>
</dbReference>
<dbReference type="Proteomes" id="UP000240325">
    <property type="component" value="Segment"/>
</dbReference>
<evidence type="ECO:0000313" key="10">
    <source>
        <dbReference type="Proteomes" id="UP000240325"/>
    </source>
</evidence>
<dbReference type="Gene3D" id="3.90.228.10">
    <property type="match status" value="1"/>
</dbReference>
<dbReference type="Pfam" id="PF02877">
    <property type="entry name" value="PARP_reg"/>
    <property type="match status" value="1"/>
</dbReference>
<dbReference type="SUPFAM" id="SSF56399">
    <property type="entry name" value="ADP-ribosylation"/>
    <property type="match status" value="1"/>
</dbReference>
<dbReference type="InterPro" id="IPR050800">
    <property type="entry name" value="ARTD/PARP"/>
</dbReference>
<dbReference type="GO" id="GO:0003950">
    <property type="term" value="F:NAD+ poly-ADP-ribosyltransferase activity"/>
    <property type="evidence" value="ECO:0007669"/>
    <property type="project" value="UniProtKB-EC"/>
</dbReference>
<gene>
    <name evidence="9" type="ORF">BMW23_0374</name>
</gene>
<evidence type="ECO:0000256" key="1">
    <source>
        <dbReference type="ARBA" id="ARBA00012020"/>
    </source>
</evidence>
<evidence type="ECO:0000313" key="9">
    <source>
        <dbReference type="EMBL" id="ATZ80428.1"/>
    </source>
</evidence>
<protein>
    <recommendedName>
        <fullName evidence="1">NAD(+) ADP-ribosyltransferase</fullName>
        <ecNumber evidence="1">2.4.2.30</ecNumber>
    </recommendedName>
</protein>
<comment type="catalytic activity">
    <reaction evidence="6">
        <text>NAD(+) + (ADP-D-ribosyl)n-acceptor = nicotinamide + (ADP-D-ribosyl)n+1-acceptor + H(+).</text>
        <dbReference type="EC" id="2.4.2.30"/>
    </reaction>
</comment>
<evidence type="ECO:0000256" key="6">
    <source>
        <dbReference type="ARBA" id="ARBA00033987"/>
    </source>
</evidence>
<dbReference type="Gene3D" id="1.20.142.10">
    <property type="entry name" value="Poly(ADP-ribose) polymerase, regulatory domain"/>
    <property type="match status" value="1"/>
</dbReference>